<proteinExistence type="predicted"/>
<accession>X1BDZ1</accession>
<reference evidence="1" key="1">
    <citation type="journal article" date="2014" name="Front. Microbiol.">
        <title>High frequency of phylogenetically diverse reductive dehalogenase-homologous genes in deep subseafloor sedimentary metagenomes.</title>
        <authorList>
            <person name="Kawai M."/>
            <person name="Futagami T."/>
            <person name="Toyoda A."/>
            <person name="Takaki Y."/>
            <person name="Nishi S."/>
            <person name="Hori S."/>
            <person name="Arai W."/>
            <person name="Tsubouchi T."/>
            <person name="Morono Y."/>
            <person name="Uchiyama I."/>
            <person name="Ito T."/>
            <person name="Fujiyama A."/>
            <person name="Inagaki F."/>
            <person name="Takami H."/>
        </authorList>
    </citation>
    <scope>NUCLEOTIDE SEQUENCE</scope>
    <source>
        <strain evidence="1">Expedition CK06-06</strain>
    </source>
</reference>
<dbReference type="InterPro" id="IPR009010">
    <property type="entry name" value="Asp_de-COase-like_dom_sf"/>
</dbReference>
<evidence type="ECO:0000313" key="1">
    <source>
        <dbReference type="EMBL" id="GAG79432.1"/>
    </source>
</evidence>
<gene>
    <name evidence="1" type="ORF">S01H4_21360</name>
</gene>
<dbReference type="AlphaFoldDB" id="X1BDZ1"/>
<evidence type="ECO:0008006" key="2">
    <source>
        <dbReference type="Google" id="ProtNLM"/>
    </source>
</evidence>
<dbReference type="SUPFAM" id="SSF50692">
    <property type="entry name" value="ADC-like"/>
    <property type="match status" value="1"/>
</dbReference>
<dbReference type="Gene3D" id="2.40.40.20">
    <property type="match status" value="1"/>
</dbReference>
<organism evidence="1">
    <name type="scientific">marine sediment metagenome</name>
    <dbReference type="NCBI Taxonomy" id="412755"/>
    <lineage>
        <taxon>unclassified sequences</taxon>
        <taxon>metagenomes</taxon>
        <taxon>ecological metagenomes</taxon>
    </lineage>
</organism>
<dbReference type="EMBL" id="BART01009668">
    <property type="protein sequence ID" value="GAG79432.1"/>
    <property type="molecule type" value="Genomic_DNA"/>
</dbReference>
<comment type="caution">
    <text evidence="1">The sequence shown here is derived from an EMBL/GenBank/DDBJ whole genome shotgun (WGS) entry which is preliminary data.</text>
</comment>
<protein>
    <recommendedName>
        <fullName evidence="2">Molybdopterin dinucleotide-binding domain-containing protein</fullName>
    </recommendedName>
</protein>
<name>X1BDZ1_9ZZZZ</name>
<sequence length="277" mass="31844">MDVPGGTLGWPPVSMGYPETGRFIIMPRPCKDGMLTTGTFMEHKPWPVEESRVPTDITLKELIDRVLKYYFGPEHGLDYICEHGSVNWPKQVKEAYWRPFINVRVPVYQEHIARLRPHVIENAKPAGIELEWEQFTPLVSYFKPQVMKEEEPQYDLYCFSYRDILHTGSSTMQLPWLDEASRLNPYTYNITLNVATANKKGLKDGDLICLESSKGRRVTGTLKTMQGQHLLAPHPQSWRNRHCNNGSSLPSCLFYRQGPRVFLLPAFVHLEAQLLVA</sequence>